<dbReference type="PROSITE" id="PS50929">
    <property type="entry name" value="ABC_TM1F"/>
    <property type="match status" value="1"/>
</dbReference>
<keyword evidence="2 7" id="KW-0812">Transmembrane</keyword>
<dbReference type="InterPro" id="IPR039421">
    <property type="entry name" value="Type_1_exporter"/>
</dbReference>
<comment type="subcellular location">
    <subcellularLocation>
        <location evidence="1">Cell membrane</location>
        <topology evidence="1">Multi-pass membrane protein</topology>
    </subcellularLocation>
</comment>
<dbReference type="SUPFAM" id="SSF90123">
    <property type="entry name" value="ABC transporter transmembrane region"/>
    <property type="match status" value="1"/>
</dbReference>
<evidence type="ECO:0000313" key="11">
    <source>
        <dbReference type="Proteomes" id="UP000791080"/>
    </source>
</evidence>
<dbReference type="Gene3D" id="1.20.1560.10">
    <property type="entry name" value="ABC transporter type 1, transmembrane domain"/>
    <property type="match status" value="1"/>
</dbReference>
<dbReference type="GO" id="GO:0005524">
    <property type="term" value="F:ATP binding"/>
    <property type="evidence" value="ECO:0007669"/>
    <property type="project" value="UniProtKB-KW"/>
</dbReference>
<feature type="domain" description="ABC transporter" evidence="8">
    <location>
        <begin position="340"/>
        <end position="584"/>
    </location>
</feature>
<accession>A0ABT1JCU8</accession>
<evidence type="ECO:0000256" key="3">
    <source>
        <dbReference type="ARBA" id="ARBA00022741"/>
    </source>
</evidence>
<dbReference type="Proteomes" id="UP000791080">
    <property type="component" value="Unassembled WGS sequence"/>
</dbReference>
<dbReference type="InterPro" id="IPR003439">
    <property type="entry name" value="ABC_transporter-like_ATP-bd"/>
</dbReference>
<sequence length="594" mass="63613">MTTRWAVWRHLVTLHWRAHRRVVLLIALLAPLEAASFALVSVAQRHLADSATNGVLAGVLAAALLGGLGNLVISGVLRTKANLQADVVERVDALVSAEVLRTVTAVPTIEHLERTDYLDRLSLLLRGTRSLAFAPWQLVTFATVAVQVGLSCWLLFGVHPALVLLVLFAVPPVWAVHRAQRPVRAAAAATAELRRHDARLHGMATSHHSARELRLAGAVDVVAASADRAWDAALDTAYRARSRGLGWKLGGWAIHTLGYLAALGLVAWLVVGGHATLGDLILFITLAGQLRAQLAQAADQFDGFAESLHCGEQYLWLRRYSAEHEATGTVELPSSPSGGIRLRDVGFTYPGTEEPVLSGVTVDIPQGSTVAVVGDNGAGKTTLVKLLTGMYRPTTGAISVGGVDLDETAPARWRDRVTAAFQDGAEFALPAGRAIGVGRVEHLDDREAVERAVDRAGAGELVLALPRGLDTQLGAVYDGLELSGGQWQQLALARAMMRPDAALTFLDEPTAALDPRIEHQLYERMARHVGVAGGAGTTILITHRFSTTRMADHILVLAGGRVVEQGRHRDLMARDGVYATLYRAQLGAYGVTHE</sequence>
<dbReference type="RefSeq" id="WP_035291657.1">
    <property type="nucleotide sequence ID" value="NZ_AUBJ02000001.1"/>
</dbReference>
<dbReference type="InterPro" id="IPR011527">
    <property type="entry name" value="ABC1_TM_dom"/>
</dbReference>
<evidence type="ECO:0000256" key="2">
    <source>
        <dbReference type="ARBA" id="ARBA00022692"/>
    </source>
</evidence>
<dbReference type="InterPro" id="IPR003593">
    <property type="entry name" value="AAA+_ATPase"/>
</dbReference>
<dbReference type="PANTHER" id="PTHR24221">
    <property type="entry name" value="ATP-BINDING CASSETTE SUB-FAMILY B"/>
    <property type="match status" value="1"/>
</dbReference>
<keyword evidence="4 10" id="KW-0067">ATP-binding</keyword>
<feature type="domain" description="ABC transmembrane type-1" evidence="9">
    <location>
        <begin position="121"/>
        <end position="306"/>
    </location>
</feature>
<dbReference type="InterPro" id="IPR036640">
    <property type="entry name" value="ABC1_TM_sf"/>
</dbReference>
<keyword evidence="6 7" id="KW-0472">Membrane</keyword>
<dbReference type="EMBL" id="AUBJ02000001">
    <property type="protein sequence ID" value="MCP2330310.1"/>
    <property type="molecule type" value="Genomic_DNA"/>
</dbReference>
<proteinExistence type="predicted"/>
<dbReference type="PROSITE" id="PS50893">
    <property type="entry name" value="ABC_TRANSPORTER_2"/>
    <property type="match status" value="1"/>
</dbReference>
<evidence type="ECO:0000256" key="6">
    <source>
        <dbReference type="ARBA" id="ARBA00023136"/>
    </source>
</evidence>
<dbReference type="SUPFAM" id="SSF52540">
    <property type="entry name" value="P-loop containing nucleoside triphosphate hydrolases"/>
    <property type="match status" value="1"/>
</dbReference>
<dbReference type="Gene3D" id="3.40.50.300">
    <property type="entry name" value="P-loop containing nucleotide triphosphate hydrolases"/>
    <property type="match status" value="1"/>
</dbReference>
<evidence type="ECO:0000256" key="4">
    <source>
        <dbReference type="ARBA" id="ARBA00022840"/>
    </source>
</evidence>
<protein>
    <submittedName>
        <fullName evidence="10">ATP-binding cassette, subfamily B</fullName>
    </submittedName>
</protein>
<dbReference type="PANTHER" id="PTHR24221:SF646">
    <property type="entry name" value="HAEMOLYSIN SECRETION ATP-BINDING PROTEIN"/>
    <property type="match status" value="1"/>
</dbReference>
<evidence type="ECO:0000256" key="1">
    <source>
        <dbReference type="ARBA" id="ARBA00004651"/>
    </source>
</evidence>
<name>A0ABT1JCU8_ACTCY</name>
<evidence type="ECO:0000256" key="7">
    <source>
        <dbReference type="SAM" id="Phobius"/>
    </source>
</evidence>
<feature type="transmembrane region" description="Helical" evidence="7">
    <location>
        <begin position="249"/>
        <end position="271"/>
    </location>
</feature>
<reference evidence="10 11" key="1">
    <citation type="submission" date="2013-07" db="EMBL/GenBank/DDBJ databases">
        <authorList>
            <consortium name="DOE Joint Genome Institute"/>
            <person name="Reeve W."/>
            <person name="Huntemann M."/>
            <person name="Han J."/>
            <person name="Chen A."/>
            <person name="Kyrpides N."/>
            <person name="Mavromatis K."/>
            <person name="Markowitz V."/>
            <person name="Palaniappan K."/>
            <person name="Ivanova N."/>
            <person name="Schaumberg A."/>
            <person name="Pati A."/>
            <person name="Liolios K."/>
            <person name="Nordberg H.P."/>
            <person name="Cantor M.N."/>
            <person name="Hua S.X."/>
            <person name="Woyke T."/>
        </authorList>
    </citation>
    <scope>NUCLEOTIDE SEQUENCE [LARGE SCALE GENOMIC DNA]</scope>
    <source>
        <strain evidence="10 11">DSM 43889</strain>
    </source>
</reference>
<reference evidence="10 11" key="2">
    <citation type="submission" date="2022-06" db="EMBL/GenBank/DDBJ databases">
        <title>Genomic Encyclopedia of Type Strains, Phase I: the one thousand microbial genomes (KMG-I) project.</title>
        <authorList>
            <person name="Kyrpides N."/>
        </authorList>
    </citation>
    <scope>NUCLEOTIDE SEQUENCE [LARGE SCALE GENOMIC DNA]</scope>
    <source>
        <strain evidence="10 11">DSM 43889</strain>
    </source>
</reference>
<feature type="transmembrane region" description="Helical" evidence="7">
    <location>
        <begin position="156"/>
        <end position="176"/>
    </location>
</feature>
<organism evidence="10 11">
    <name type="scientific">Actinoalloteichus caeruleus DSM 43889</name>
    <dbReference type="NCBI Taxonomy" id="1120930"/>
    <lineage>
        <taxon>Bacteria</taxon>
        <taxon>Bacillati</taxon>
        <taxon>Actinomycetota</taxon>
        <taxon>Actinomycetes</taxon>
        <taxon>Pseudonocardiales</taxon>
        <taxon>Pseudonocardiaceae</taxon>
        <taxon>Actinoalloteichus</taxon>
        <taxon>Actinoalloteichus cyanogriseus</taxon>
    </lineage>
</organism>
<evidence type="ECO:0000259" key="8">
    <source>
        <dbReference type="PROSITE" id="PS50893"/>
    </source>
</evidence>
<evidence type="ECO:0000313" key="10">
    <source>
        <dbReference type="EMBL" id="MCP2330310.1"/>
    </source>
</evidence>
<evidence type="ECO:0000259" key="9">
    <source>
        <dbReference type="PROSITE" id="PS50929"/>
    </source>
</evidence>
<keyword evidence="3" id="KW-0547">Nucleotide-binding</keyword>
<dbReference type="SMART" id="SM00382">
    <property type="entry name" value="AAA"/>
    <property type="match status" value="1"/>
</dbReference>
<feature type="transmembrane region" description="Helical" evidence="7">
    <location>
        <begin position="54"/>
        <end position="73"/>
    </location>
</feature>
<dbReference type="InterPro" id="IPR027417">
    <property type="entry name" value="P-loop_NTPase"/>
</dbReference>
<dbReference type="Pfam" id="PF00005">
    <property type="entry name" value="ABC_tran"/>
    <property type="match status" value="1"/>
</dbReference>
<gene>
    <name evidence="10" type="ORF">G443_000580</name>
</gene>
<keyword evidence="11" id="KW-1185">Reference proteome</keyword>
<comment type="caution">
    <text evidence="10">The sequence shown here is derived from an EMBL/GenBank/DDBJ whole genome shotgun (WGS) entry which is preliminary data.</text>
</comment>
<feature type="transmembrane region" description="Helical" evidence="7">
    <location>
        <begin position="130"/>
        <end position="150"/>
    </location>
</feature>
<evidence type="ECO:0000256" key="5">
    <source>
        <dbReference type="ARBA" id="ARBA00022989"/>
    </source>
</evidence>
<keyword evidence="5 7" id="KW-1133">Transmembrane helix</keyword>